<proteinExistence type="inferred from homology"/>
<keyword evidence="4" id="KW-0482">Metalloprotease</keyword>
<dbReference type="GO" id="GO:0008237">
    <property type="term" value="F:metallopeptidase activity"/>
    <property type="evidence" value="ECO:0007669"/>
    <property type="project" value="UniProtKB-KW"/>
</dbReference>
<dbReference type="GO" id="GO:0102009">
    <property type="term" value="F:proline dipeptidase activity"/>
    <property type="evidence" value="ECO:0007669"/>
    <property type="project" value="UniProtKB-EC"/>
</dbReference>
<sequence length="377" mass="42318">MKGITRLKNIDLETRIENLRREMQQADTDTVIIFSDENRRYLSGFTGSDGNYDESAGVLIITSTDLLLATDSRYDTQASQEATLYNVSCYKENISKELPLLLKSVNSRKVGLETSRLTVEIYDKIKTKLKEESPEIITSSADKFLKTLRIKKDNNEIEAIKKSLAISEQAFLKLRTIIHEDMTEKEAAWLLEKMIRENGADCLSFPTIVASGKNCALPHAIPGERKFNSNEPLLFDFGAKLKGYCSDTTRTIVIGEPDSTFKEAYDTLFHAQKFAVEAIKPGIKCSEIDRVARDYIDNSKFTGRFGHSLGHGVGIAIHESPRLSKFDDTLLEAGMVVTVEPGIYIPEWGGIRLENMICVTDEGSEVLNKISYDDYII</sequence>
<dbReference type="InterPro" id="IPR001131">
    <property type="entry name" value="Peptidase_M24B_aminopep-P_CS"/>
</dbReference>
<dbReference type="CDD" id="cd01092">
    <property type="entry name" value="APP-like"/>
    <property type="match status" value="1"/>
</dbReference>
<dbReference type="PROSITE" id="PS00491">
    <property type="entry name" value="PROLINE_PEPTIDASE"/>
    <property type="match status" value="1"/>
</dbReference>
<reference evidence="8 9" key="1">
    <citation type="submission" date="2017-03" db="EMBL/GenBank/DDBJ databases">
        <authorList>
            <person name="Afonso C.L."/>
            <person name="Miller P.J."/>
            <person name="Scott M.A."/>
            <person name="Spackman E."/>
            <person name="Goraichik I."/>
            <person name="Dimitrov K.M."/>
            <person name="Suarez D.L."/>
            <person name="Swayne D.E."/>
        </authorList>
    </citation>
    <scope>NUCLEOTIDE SEQUENCE [LARGE SCALE GENOMIC DNA]</scope>
    <source>
        <strain evidence="8">PRJEB14757</strain>
    </source>
</reference>
<dbReference type="AlphaFoldDB" id="A0A1W1HCK8"/>
<dbReference type="InterPro" id="IPR000587">
    <property type="entry name" value="Creatinase_N"/>
</dbReference>
<keyword evidence="3 8" id="KW-0378">Hydrolase</keyword>
<dbReference type="PANTHER" id="PTHR46112:SF3">
    <property type="entry name" value="AMINOPEPTIDASE YPDF"/>
    <property type="match status" value="1"/>
</dbReference>
<dbReference type="GO" id="GO:0046872">
    <property type="term" value="F:metal ion binding"/>
    <property type="evidence" value="ECO:0007669"/>
    <property type="project" value="UniProtKB-KW"/>
</dbReference>
<dbReference type="EMBL" id="FWEV01000128">
    <property type="protein sequence ID" value="SLM30132.1"/>
    <property type="molecule type" value="Genomic_DNA"/>
</dbReference>
<feature type="domain" description="Peptidase M24" evidence="6">
    <location>
        <begin position="158"/>
        <end position="361"/>
    </location>
</feature>
<dbReference type="STRING" id="1246637.MTBBW1_2130027"/>
<feature type="domain" description="Creatinase N-terminal" evidence="7">
    <location>
        <begin position="15"/>
        <end position="149"/>
    </location>
</feature>
<evidence type="ECO:0000259" key="6">
    <source>
        <dbReference type="Pfam" id="PF00557"/>
    </source>
</evidence>
<dbReference type="Pfam" id="PF00557">
    <property type="entry name" value="Peptidase_M24"/>
    <property type="match status" value="1"/>
</dbReference>
<dbReference type="Proteomes" id="UP000191931">
    <property type="component" value="Unassembled WGS sequence"/>
</dbReference>
<dbReference type="InterPro" id="IPR050659">
    <property type="entry name" value="Peptidase_M24B"/>
</dbReference>
<accession>A0A1W1HCK8</accession>
<dbReference type="Pfam" id="PF01321">
    <property type="entry name" value="Creatinase_N"/>
    <property type="match status" value="1"/>
</dbReference>
<dbReference type="PANTHER" id="PTHR46112">
    <property type="entry name" value="AMINOPEPTIDASE"/>
    <property type="match status" value="1"/>
</dbReference>
<keyword evidence="2 5" id="KW-0479">Metal-binding</keyword>
<evidence type="ECO:0000256" key="4">
    <source>
        <dbReference type="ARBA" id="ARBA00023049"/>
    </source>
</evidence>
<keyword evidence="8" id="KW-0224">Dipeptidase</keyword>
<dbReference type="Gene3D" id="3.90.230.10">
    <property type="entry name" value="Creatinase/methionine aminopeptidase superfamily"/>
    <property type="match status" value="1"/>
</dbReference>
<dbReference type="SUPFAM" id="SSF55920">
    <property type="entry name" value="Creatinase/aminopeptidase"/>
    <property type="match status" value="1"/>
</dbReference>
<gene>
    <name evidence="8" type="primary">pepQ</name>
    <name evidence="8" type="ORF">MTBBW1_2130027</name>
</gene>
<evidence type="ECO:0000256" key="1">
    <source>
        <dbReference type="ARBA" id="ARBA00022670"/>
    </source>
</evidence>
<evidence type="ECO:0000256" key="3">
    <source>
        <dbReference type="ARBA" id="ARBA00022801"/>
    </source>
</evidence>
<evidence type="ECO:0000259" key="7">
    <source>
        <dbReference type="Pfam" id="PF01321"/>
    </source>
</evidence>
<organism evidence="8 9">
    <name type="scientific">Desulfamplus magnetovallimortis</name>
    <dbReference type="NCBI Taxonomy" id="1246637"/>
    <lineage>
        <taxon>Bacteria</taxon>
        <taxon>Pseudomonadati</taxon>
        <taxon>Thermodesulfobacteriota</taxon>
        <taxon>Desulfobacteria</taxon>
        <taxon>Desulfobacterales</taxon>
        <taxon>Desulfobacteraceae</taxon>
        <taxon>Desulfamplus</taxon>
    </lineage>
</organism>
<comment type="similarity">
    <text evidence="5">Belongs to the peptidase M24B family.</text>
</comment>
<dbReference type="OrthoDB" id="9806388at2"/>
<dbReference type="InterPro" id="IPR000994">
    <property type="entry name" value="Pept_M24"/>
</dbReference>
<dbReference type="EC" id="3.4.13.9" evidence="8"/>
<protein>
    <submittedName>
        <fullName evidence="8">PepQ</fullName>
        <ecNumber evidence="8">3.4.13.9</ecNumber>
    </submittedName>
</protein>
<evidence type="ECO:0000256" key="5">
    <source>
        <dbReference type="RuleBase" id="RU000590"/>
    </source>
</evidence>
<dbReference type="SUPFAM" id="SSF53092">
    <property type="entry name" value="Creatinase/prolidase N-terminal domain"/>
    <property type="match status" value="1"/>
</dbReference>
<evidence type="ECO:0000256" key="2">
    <source>
        <dbReference type="ARBA" id="ARBA00022723"/>
    </source>
</evidence>
<keyword evidence="9" id="KW-1185">Reference proteome</keyword>
<evidence type="ECO:0000313" key="8">
    <source>
        <dbReference type="EMBL" id="SLM30132.1"/>
    </source>
</evidence>
<evidence type="ECO:0000313" key="9">
    <source>
        <dbReference type="Proteomes" id="UP000191931"/>
    </source>
</evidence>
<dbReference type="InterPro" id="IPR029149">
    <property type="entry name" value="Creatin/AminoP/Spt16_N"/>
</dbReference>
<keyword evidence="1" id="KW-0645">Protease</keyword>
<name>A0A1W1HCK8_9BACT</name>
<dbReference type="InterPro" id="IPR036005">
    <property type="entry name" value="Creatinase/aminopeptidase-like"/>
</dbReference>
<dbReference type="Gene3D" id="3.40.350.10">
    <property type="entry name" value="Creatinase/prolidase N-terminal domain"/>
    <property type="match status" value="1"/>
</dbReference>
<dbReference type="GO" id="GO:0006508">
    <property type="term" value="P:proteolysis"/>
    <property type="evidence" value="ECO:0007669"/>
    <property type="project" value="UniProtKB-KW"/>
</dbReference>